<proteinExistence type="predicted"/>
<name>A0AAW3TXX3_9SPHN</name>
<protein>
    <submittedName>
        <fullName evidence="1">Outer membrane lipoprotein SlyB</fullName>
    </submittedName>
</protein>
<dbReference type="RefSeq" id="WP_147036718.1">
    <property type="nucleotide sequence ID" value="NZ_JACIDB010000018.1"/>
</dbReference>
<reference evidence="1 2" key="1">
    <citation type="submission" date="2020-08" db="EMBL/GenBank/DDBJ databases">
        <title>Genomic Encyclopedia of Type Strains, Phase IV (KMG-IV): sequencing the most valuable type-strain genomes for metagenomic binning, comparative biology and taxonomic classification.</title>
        <authorList>
            <person name="Goeker M."/>
        </authorList>
    </citation>
    <scope>NUCLEOTIDE SEQUENCE [LARGE SCALE GENOMIC DNA]</scope>
    <source>
        <strain evidence="1 2">DSM 15581</strain>
    </source>
</reference>
<dbReference type="Proteomes" id="UP000528945">
    <property type="component" value="Unassembled WGS sequence"/>
</dbReference>
<evidence type="ECO:0000313" key="2">
    <source>
        <dbReference type="Proteomes" id="UP000528945"/>
    </source>
</evidence>
<keyword evidence="1" id="KW-0449">Lipoprotein</keyword>
<dbReference type="AlphaFoldDB" id="A0AAW3TXX3"/>
<sequence length="77" mass="7729">MANLLGALVGAAIDRGDGDSGIKGAIIGTVAESAIKGLAPIVATYALGWSVQYAIRKGWHAIAGSDPIEPGTGRLRA</sequence>
<keyword evidence="2" id="KW-1185">Reference proteome</keyword>
<dbReference type="EMBL" id="JACIDB010000018">
    <property type="protein sequence ID" value="MBB3877466.1"/>
    <property type="molecule type" value="Genomic_DNA"/>
</dbReference>
<evidence type="ECO:0000313" key="1">
    <source>
        <dbReference type="EMBL" id="MBB3877466.1"/>
    </source>
</evidence>
<organism evidence="1 2">
    <name type="scientific">Sphingomonas aquatilis</name>
    <dbReference type="NCBI Taxonomy" id="93063"/>
    <lineage>
        <taxon>Bacteria</taxon>
        <taxon>Pseudomonadati</taxon>
        <taxon>Pseudomonadota</taxon>
        <taxon>Alphaproteobacteria</taxon>
        <taxon>Sphingomonadales</taxon>
        <taxon>Sphingomonadaceae</taxon>
        <taxon>Sphingomonas</taxon>
    </lineage>
</organism>
<accession>A0AAW3TXX3</accession>
<comment type="caution">
    <text evidence="1">The sequence shown here is derived from an EMBL/GenBank/DDBJ whole genome shotgun (WGS) entry which is preliminary data.</text>
</comment>
<gene>
    <name evidence="1" type="ORF">GGR47_003734</name>
</gene>